<protein>
    <submittedName>
        <fullName evidence="8">GATA transcription factor 1</fullName>
    </submittedName>
</protein>
<organism evidence="8 9">
    <name type="scientific">Acorus calamus</name>
    <name type="common">Sweet flag</name>
    <dbReference type="NCBI Taxonomy" id="4465"/>
    <lineage>
        <taxon>Eukaryota</taxon>
        <taxon>Viridiplantae</taxon>
        <taxon>Streptophyta</taxon>
        <taxon>Embryophyta</taxon>
        <taxon>Tracheophyta</taxon>
        <taxon>Spermatophyta</taxon>
        <taxon>Magnoliopsida</taxon>
        <taxon>Liliopsida</taxon>
        <taxon>Acoraceae</taxon>
        <taxon>Acorus</taxon>
    </lineage>
</organism>
<reference evidence="8" key="1">
    <citation type="journal article" date="2023" name="Nat. Commun.">
        <title>Diploid and tetraploid genomes of Acorus and the evolution of monocots.</title>
        <authorList>
            <person name="Ma L."/>
            <person name="Liu K.W."/>
            <person name="Li Z."/>
            <person name="Hsiao Y.Y."/>
            <person name="Qi Y."/>
            <person name="Fu T."/>
            <person name="Tang G.D."/>
            <person name="Zhang D."/>
            <person name="Sun W.H."/>
            <person name="Liu D.K."/>
            <person name="Li Y."/>
            <person name="Chen G.Z."/>
            <person name="Liu X.D."/>
            <person name="Liao X.Y."/>
            <person name="Jiang Y.T."/>
            <person name="Yu X."/>
            <person name="Hao Y."/>
            <person name="Huang J."/>
            <person name="Zhao X.W."/>
            <person name="Ke S."/>
            <person name="Chen Y.Y."/>
            <person name="Wu W.L."/>
            <person name="Hsu J.L."/>
            <person name="Lin Y.F."/>
            <person name="Huang M.D."/>
            <person name="Li C.Y."/>
            <person name="Huang L."/>
            <person name="Wang Z.W."/>
            <person name="Zhao X."/>
            <person name="Zhong W.Y."/>
            <person name="Peng D.H."/>
            <person name="Ahmad S."/>
            <person name="Lan S."/>
            <person name="Zhang J.S."/>
            <person name="Tsai W.C."/>
            <person name="Van de Peer Y."/>
            <person name="Liu Z.J."/>
        </authorList>
    </citation>
    <scope>NUCLEOTIDE SEQUENCE</scope>
    <source>
        <strain evidence="8">CP</strain>
    </source>
</reference>
<dbReference type="PROSITE" id="PS50114">
    <property type="entry name" value="GATA_ZN_FINGER_2"/>
    <property type="match status" value="1"/>
</dbReference>
<evidence type="ECO:0000256" key="4">
    <source>
        <dbReference type="ARBA" id="ARBA00022833"/>
    </source>
</evidence>
<keyword evidence="3 6" id="KW-0863">Zinc-finger</keyword>
<dbReference type="CDD" id="cd00202">
    <property type="entry name" value="ZnF_GATA"/>
    <property type="match status" value="1"/>
</dbReference>
<keyword evidence="4" id="KW-0862">Zinc</keyword>
<evidence type="ECO:0000313" key="9">
    <source>
        <dbReference type="Proteomes" id="UP001180020"/>
    </source>
</evidence>
<evidence type="ECO:0000256" key="1">
    <source>
        <dbReference type="ARBA" id="ARBA00005694"/>
    </source>
</evidence>
<proteinExistence type="inferred from homology"/>
<dbReference type="GO" id="GO:0005634">
    <property type="term" value="C:nucleus"/>
    <property type="evidence" value="ECO:0007669"/>
    <property type="project" value="TreeGrafter"/>
</dbReference>
<dbReference type="GO" id="GO:0043565">
    <property type="term" value="F:sequence-specific DNA binding"/>
    <property type="evidence" value="ECO:0007669"/>
    <property type="project" value="InterPro"/>
</dbReference>
<dbReference type="EMBL" id="JAUJYO010000009">
    <property type="protein sequence ID" value="KAK1308242.1"/>
    <property type="molecule type" value="Genomic_DNA"/>
</dbReference>
<evidence type="ECO:0000256" key="2">
    <source>
        <dbReference type="ARBA" id="ARBA00022723"/>
    </source>
</evidence>
<evidence type="ECO:0000256" key="5">
    <source>
        <dbReference type="ARBA" id="ARBA00023159"/>
    </source>
</evidence>
<dbReference type="PANTHER" id="PTHR45658:SF102">
    <property type="entry name" value="GATA TRANSCRIPTION FACTOR 29"/>
    <property type="match status" value="1"/>
</dbReference>
<evidence type="ECO:0000256" key="3">
    <source>
        <dbReference type="ARBA" id="ARBA00022771"/>
    </source>
</evidence>
<evidence type="ECO:0000313" key="8">
    <source>
        <dbReference type="EMBL" id="KAK1308242.1"/>
    </source>
</evidence>
<dbReference type="InterPro" id="IPR051140">
    <property type="entry name" value="GATA_TF"/>
</dbReference>
<gene>
    <name evidence="8" type="primary">GATA1</name>
    <name evidence="8" type="ORF">QJS10_CPA09g01909</name>
</gene>
<reference evidence="8" key="2">
    <citation type="submission" date="2023-06" db="EMBL/GenBank/DDBJ databases">
        <authorList>
            <person name="Ma L."/>
            <person name="Liu K.-W."/>
            <person name="Li Z."/>
            <person name="Hsiao Y.-Y."/>
            <person name="Qi Y."/>
            <person name="Fu T."/>
            <person name="Tang G."/>
            <person name="Zhang D."/>
            <person name="Sun W.-H."/>
            <person name="Liu D.-K."/>
            <person name="Li Y."/>
            <person name="Chen G.-Z."/>
            <person name="Liu X.-D."/>
            <person name="Liao X.-Y."/>
            <person name="Jiang Y.-T."/>
            <person name="Yu X."/>
            <person name="Hao Y."/>
            <person name="Huang J."/>
            <person name="Zhao X.-W."/>
            <person name="Ke S."/>
            <person name="Chen Y.-Y."/>
            <person name="Wu W.-L."/>
            <person name="Hsu J.-L."/>
            <person name="Lin Y.-F."/>
            <person name="Huang M.-D."/>
            <person name="Li C.-Y."/>
            <person name="Huang L."/>
            <person name="Wang Z.-W."/>
            <person name="Zhao X."/>
            <person name="Zhong W.-Y."/>
            <person name="Peng D.-H."/>
            <person name="Ahmad S."/>
            <person name="Lan S."/>
            <person name="Zhang J.-S."/>
            <person name="Tsai W.-C."/>
            <person name="Van De Peer Y."/>
            <person name="Liu Z.-J."/>
        </authorList>
    </citation>
    <scope>NUCLEOTIDE SEQUENCE</scope>
    <source>
        <strain evidence="8">CP</strain>
        <tissue evidence="8">Leaves</tissue>
    </source>
</reference>
<evidence type="ECO:0000259" key="7">
    <source>
        <dbReference type="PROSITE" id="PS50114"/>
    </source>
</evidence>
<dbReference type="PANTHER" id="PTHR45658">
    <property type="entry name" value="GATA TRANSCRIPTION FACTOR"/>
    <property type="match status" value="1"/>
</dbReference>
<dbReference type="PROSITE" id="PS00344">
    <property type="entry name" value="GATA_ZN_FINGER_1"/>
    <property type="match status" value="1"/>
</dbReference>
<dbReference type="Proteomes" id="UP001180020">
    <property type="component" value="Unassembled WGS sequence"/>
</dbReference>
<dbReference type="SMART" id="SM00401">
    <property type="entry name" value="ZnF_GATA"/>
    <property type="match status" value="1"/>
</dbReference>
<keyword evidence="5" id="KW-0010">Activator</keyword>
<dbReference type="FunFam" id="3.30.50.10:FF:000018">
    <property type="entry name" value="GATA transcription factor"/>
    <property type="match status" value="1"/>
</dbReference>
<accession>A0AAV9E8B2</accession>
<dbReference type="GO" id="GO:0006355">
    <property type="term" value="P:regulation of DNA-templated transcription"/>
    <property type="evidence" value="ECO:0007669"/>
    <property type="project" value="InterPro"/>
</dbReference>
<sequence>MVSISLNRSSFGGHEMEDFVGDILNEEFEDIHQQKKPPKIINIFDGDIKPSLLIEEDDQEDLEWSNIDFPMFDLDVFALKGVVGDGRDGGGFSLHRQPAAAKGRRSERRRRRRVVRGFEVVGPVAVKGRRRCTHCEAEETPQWRAGPYGPKTLCNACGVRYKSGRLVPEYRPANSPTFSSEKHSNSHRKILAMRRKNGVEADPLIGLAQ</sequence>
<comment type="caution">
    <text evidence="8">The sequence shown here is derived from an EMBL/GenBank/DDBJ whole genome shotgun (WGS) entry which is preliminary data.</text>
</comment>
<dbReference type="InterPro" id="IPR013088">
    <property type="entry name" value="Znf_NHR/GATA"/>
</dbReference>
<name>A0AAV9E8B2_ACOCL</name>
<dbReference type="InterPro" id="IPR000679">
    <property type="entry name" value="Znf_GATA"/>
</dbReference>
<keyword evidence="2" id="KW-0479">Metal-binding</keyword>
<dbReference type="GO" id="GO:0008270">
    <property type="term" value="F:zinc ion binding"/>
    <property type="evidence" value="ECO:0007669"/>
    <property type="project" value="UniProtKB-KW"/>
</dbReference>
<comment type="similarity">
    <text evidence="1">Belongs to the type IV zinc-finger family. Class A subfamily.</text>
</comment>
<dbReference type="Pfam" id="PF00320">
    <property type="entry name" value="GATA"/>
    <property type="match status" value="1"/>
</dbReference>
<dbReference type="AlphaFoldDB" id="A0AAV9E8B2"/>
<evidence type="ECO:0000256" key="6">
    <source>
        <dbReference type="PROSITE-ProRule" id="PRU00094"/>
    </source>
</evidence>
<feature type="domain" description="GATA-type" evidence="7">
    <location>
        <begin position="126"/>
        <end position="162"/>
    </location>
</feature>
<keyword evidence="9" id="KW-1185">Reference proteome</keyword>
<dbReference type="GO" id="GO:0030154">
    <property type="term" value="P:cell differentiation"/>
    <property type="evidence" value="ECO:0007669"/>
    <property type="project" value="TreeGrafter"/>
</dbReference>
<dbReference type="SUPFAM" id="SSF57716">
    <property type="entry name" value="Glucocorticoid receptor-like (DNA-binding domain)"/>
    <property type="match status" value="1"/>
</dbReference>
<dbReference type="Gene3D" id="3.30.50.10">
    <property type="entry name" value="Erythroid Transcription Factor GATA-1, subunit A"/>
    <property type="match status" value="1"/>
</dbReference>